<dbReference type="PANTHER" id="PTHR30469">
    <property type="entry name" value="MULTIDRUG RESISTANCE PROTEIN MDTA"/>
    <property type="match status" value="1"/>
</dbReference>
<sequence>MFRNQRNTTTQKFSERAIAQKRERLPWARIVAGISCGCVVLGMALKPSGTSLAQVPPSIRQSAIEGEHQRPVSIAVDYDGFTEPKFDVLVAATEIGRLDDLYVAIGDRVQRGQVIAKMEDALQQDAVKTARWRASMHGELDAAKSETELMKIRLDQLQSLADKQMARPDELKRARADWEIAKAKELSAMEQNQLRKLELERYELQLKRRRIESPMDGTVSEIFHAPGEYVTPSDPAVVRLLVLDQIYAVFNVPVENVDDMQPGRSAVVFLISLGANLEGVIDSVSPAIDGESGTVRVKVLLENPDGDLRSGDRCRLRMVRSESKNQSAKRTRSLPVRRMGNLDAGPVEDAYQR</sequence>
<evidence type="ECO:0000256" key="1">
    <source>
        <dbReference type="ARBA" id="ARBA00009477"/>
    </source>
</evidence>
<evidence type="ECO:0000313" key="5">
    <source>
        <dbReference type="EMBL" id="KAA5545911.1"/>
    </source>
</evidence>
<reference evidence="5 6" key="1">
    <citation type="submission" date="2019-08" db="EMBL/GenBank/DDBJ databases">
        <authorList>
            <person name="Dhanesh K."/>
            <person name="Kumar G."/>
            <person name="Sasikala C."/>
            <person name="Venkata Ramana C."/>
        </authorList>
    </citation>
    <scope>NUCLEOTIDE SEQUENCE [LARGE SCALE GENOMIC DNA]</scope>
    <source>
        <strain evidence="5 6">JC645</strain>
    </source>
</reference>
<evidence type="ECO:0000313" key="6">
    <source>
        <dbReference type="Proteomes" id="UP000324479"/>
    </source>
</evidence>
<dbReference type="AlphaFoldDB" id="A0A5M6DEC8"/>
<comment type="caution">
    <text evidence="5">The sequence shown here is derived from an EMBL/GenBank/DDBJ whole genome shotgun (WGS) entry which is preliminary data.</text>
</comment>
<dbReference type="Gene3D" id="2.40.30.170">
    <property type="match status" value="1"/>
</dbReference>
<keyword evidence="2" id="KW-0175">Coiled coil</keyword>
<keyword evidence="6" id="KW-1185">Reference proteome</keyword>
<dbReference type="Gene3D" id="1.10.287.470">
    <property type="entry name" value="Helix hairpin bin"/>
    <property type="match status" value="1"/>
</dbReference>
<dbReference type="RefSeq" id="WP_150074781.1">
    <property type="nucleotide sequence ID" value="NZ_VWOX01000002.1"/>
</dbReference>
<feature type="region of interest" description="Disordered" evidence="3">
    <location>
        <begin position="319"/>
        <end position="353"/>
    </location>
</feature>
<dbReference type="EMBL" id="VWOX01000002">
    <property type="protein sequence ID" value="KAA5545911.1"/>
    <property type="molecule type" value="Genomic_DNA"/>
</dbReference>
<dbReference type="PANTHER" id="PTHR30469:SF15">
    <property type="entry name" value="HLYD FAMILY OF SECRETION PROTEINS"/>
    <property type="match status" value="1"/>
</dbReference>
<dbReference type="NCBIfam" id="TIGR01730">
    <property type="entry name" value="RND_mfp"/>
    <property type="match status" value="1"/>
</dbReference>
<dbReference type="SUPFAM" id="SSF111369">
    <property type="entry name" value="HlyD-like secretion proteins"/>
    <property type="match status" value="1"/>
</dbReference>
<evidence type="ECO:0000256" key="3">
    <source>
        <dbReference type="SAM" id="MobiDB-lite"/>
    </source>
</evidence>
<dbReference type="InterPro" id="IPR006143">
    <property type="entry name" value="RND_pump_MFP"/>
</dbReference>
<comment type="similarity">
    <text evidence="1">Belongs to the membrane fusion protein (MFP) (TC 8.A.1) family.</text>
</comment>
<name>A0A5M6DEC8_9BACT</name>
<dbReference type="Proteomes" id="UP000324479">
    <property type="component" value="Unassembled WGS sequence"/>
</dbReference>
<dbReference type="InterPro" id="IPR058792">
    <property type="entry name" value="Beta-barrel_RND_2"/>
</dbReference>
<gene>
    <name evidence="5" type="ORF">FYK55_03075</name>
</gene>
<feature type="domain" description="CusB-like beta-barrel" evidence="4">
    <location>
        <begin position="249"/>
        <end position="319"/>
    </location>
</feature>
<protein>
    <submittedName>
        <fullName evidence="5">Efflux RND transporter periplasmic adaptor subunit</fullName>
    </submittedName>
</protein>
<accession>A0A5M6DEC8</accession>
<feature type="coiled-coil region" evidence="2">
    <location>
        <begin position="140"/>
        <end position="200"/>
    </location>
</feature>
<organism evidence="5 6">
    <name type="scientific">Roseiconus nitratireducens</name>
    <dbReference type="NCBI Taxonomy" id="2605748"/>
    <lineage>
        <taxon>Bacteria</taxon>
        <taxon>Pseudomonadati</taxon>
        <taxon>Planctomycetota</taxon>
        <taxon>Planctomycetia</taxon>
        <taxon>Pirellulales</taxon>
        <taxon>Pirellulaceae</taxon>
        <taxon>Roseiconus</taxon>
    </lineage>
</organism>
<evidence type="ECO:0000259" key="4">
    <source>
        <dbReference type="Pfam" id="PF25954"/>
    </source>
</evidence>
<evidence type="ECO:0000256" key="2">
    <source>
        <dbReference type="SAM" id="Coils"/>
    </source>
</evidence>
<dbReference type="Pfam" id="PF25954">
    <property type="entry name" value="Beta-barrel_RND_2"/>
    <property type="match status" value="1"/>
</dbReference>
<dbReference type="Gene3D" id="2.40.50.100">
    <property type="match status" value="1"/>
</dbReference>
<dbReference type="GO" id="GO:1990281">
    <property type="term" value="C:efflux pump complex"/>
    <property type="evidence" value="ECO:0007669"/>
    <property type="project" value="TreeGrafter"/>
</dbReference>
<proteinExistence type="inferred from homology"/>
<dbReference type="GO" id="GO:0015562">
    <property type="term" value="F:efflux transmembrane transporter activity"/>
    <property type="evidence" value="ECO:0007669"/>
    <property type="project" value="TreeGrafter"/>
</dbReference>